<dbReference type="GO" id="GO:0003677">
    <property type="term" value="F:DNA binding"/>
    <property type="evidence" value="ECO:0007669"/>
    <property type="project" value="UniProtKB-KW"/>
</dbReference>
<dbReference type="RefSeq" id="WP_071344432.1">
    <property type="nucleotide sequence ID" value="NZ_CP017839.1"/>
</dbReference>
<evidence type="ECO:0000313" key="10">
    <source>
        <dbReference type="Proteomes" id="UP000180166"/>
    </source>
</evidence>
<dbReference type="GO" id="GO:0016987">
    <property type="term" value="F:sigma factor activity"/>
    <property type="evidence" value="ECO:0007669"/>
    <property type="project" value="UniProtKB-KW"/>
</dbReference>
<feature type="domain" description="DUF6596" evidence="8">
    <location>
        <begin position="180"/>
        <end position="280"/>
    </location>
</feature>
<feature type="domain" description="RNA polymerase sigma factor 70 region 4 type 2" evidence="7">
    <location>
        <begin position="111"/>
        <end position="162"/>
    </location>
</feature>
<dbReference type="AlphaFoldDB" id="A0ABC8B247"/>
<reference evidence="9 10" key="1">
    <citation type="submission" date="2016-10" db="EMBL/GenBank/DDBJ databases">
        <title>Genome sequence of Nocardia seriolae strain EM150506, isolated from Anguila japonica.</title>
        <authorList>
            <person name="Han H.-J."/>
        </authorList>
    </citation>
    <scope>NUCLEOTIDE SEQUENCE [LARGE SCALE GENOMIC DNA]</scope>
    <source>
        <strain evidence="9 10">EM150506</strain>
    </source>
</reference>
<dbReference type="InterPro" id="IPR046531">
    <property type="entry name" value="DUF6596"/>
</dbReference>
<dbReference type="EMBL" id="CP017839">
    <property type="protein sequence ID" value="APB00432.1"/>
    <property type="molecule type" value="Genomic_DNA"/>
</dbReference>
<comment type="similarity">
    <text evidence="1">Belongs to the sigma-70 factor family. ECF subfamily.</text>
</comment>
<dbReference type="Gene3D" id="1.10.1740.10">
    <property type="match status" value="1"/>
</dbReference>
<evidence type="ECO:0000259" key="8">
    <source>
        <dbReference type="Pfam" id="PF20239"/>
    </source>
</evidence>
<sequence>MTAVEEAVTAAFRTEWGRLVAALIGGLGDWDLAEECAQEAFALAWRTWPRDGLPDRPGAWLLTAARRRAVDRLRRERVGAQKLRALAALDIPETGDTVSDNSIPDDRLRLIFTCCHPALAFEAQVALALRTLTGLSTAEIARAFGVPEPTMAKRLVRAKQKIRDAGIPYRVPPAHLLPERTRAVLGVIYLLFNEGYVASAGPRLQRADLAAEAQRLAALVVELMPDDPEAGGLNALVLLQQSRADTRAAADGTLIPLEEQDRTRWDRPLIAAGLAELRRTARRDRLGPYQLQAMIAACHVTAERPEHTDWARITELYDALMVQIPSPTVALNRAIAVAMRSGPEAGLRLLDELAAAGADRGHLFAATRADLLRRLGRNRSAAAQYRAALELTANAGERAYLTRRLDEVVRSEK</sequence>
<feature type="domain" description="RNA polymerase sigma-70 region 2" evidence="6">
    <location>
        <begin position="27"/>
        <end position="77"/>
    </location>
</feature>
<dbReference type="InterPro" id="IPR013249">
    <property type="entry name" value="RNA_pol_sigma70_r4_t2"/>
</dbReference>
<evidence type="ECO:0000313" key="9">
    <source>
        <dbReference type="EMBL" id="APB00432.1"/>
    </source>
</evidence>
<evidence type="ECO:0000259" key="6">
    <source>
        <dbReference type="Pfam" id="PF04542"/>
    </source>
</evidence>
<keyword evidence="5" id="KW-0804">Transcription</keyword>
<proteinExistence type="inferred from homology"/>
<dbReference type="SUPFAM" id="SSF88659">
    <property type="entry name" value="Sigma3 and sigma4 domains of RNA polymerase sigma factors"/>
    <property type="match status" value="1"/>
</dbReference>
<evidence type="ECO:0000256" key="2">
    <source>
        <dbReference type="ARBA" id="ARBA00023015"/>
    </source>
</evidence>
<evidence type="ECO:0000256" key="5">
    <source>
        <dbReference type="ARBA" id="ARBA00023163"/>
    </source>
</evidence>
<keyword evidence="2" id="KW-0805">Transcription regulation</keyword>
<name>A0ABC8B247_9NOCA</name>
<dbReference type="InterPro" id="IPR013324">
    <property type="entry name" value="RNA_pol_sigma_r3/r4-like"/>
</dbReference>
<dbReference type="Pfam" id="PF04542">
    <property type="entry name" value="Sigma70_r2"/>
    <property type="match status" value="1"/>
</dbReference>
<evidence type="ECO:0000256" key="4">
    <source>
        <dbReference type="ARBA" id="ARBA00023125"/>
    </source>
</evidence>
<evidence type="ECO:0000256" key="1">
    <source>
        <dbReference type="ARBA" id="ARBA00010641"/>
    </source>
</evidence>
<dbReference type="Gene3D" id="1.10.10.10">
    <property type="entry name" value="Winged helix-like DNA-binding domain superfamily/Winged helix DNA-binding domain"/>
    <property type="match status" value="1"/>
</dbReference>
<keyword evidence="3" id="KW-0731">Sigma factor</keyword>
<organism evidence="9 10">
    <name type="scientific">Nocardia seriolae</name>
    <dbReference type="NCBI Taxonomy" id="37332"/>
    <lineage>
        <taxon>Bacteria</taxon>
        <taxon>Bacillati</taxon>
        <taxon>Actinomycetota</taxon>
        <taxon>Actinomycetes</taxon>
        <taxon>Mycobacteriales</taxon>
        <taxon>Nocardiaceae</taxon>
        <taxon>Nocardia</taxon>
    </lineage>
</organism>
<dbReference type="PANTHER" id="PTHR47756:SF2">
    <property type="entry name" value="BLL6612 PROTEIN"/>
    <property type="match status" value="1"/>
</dbReference>
<evidence type="ECO:0000259" key="7">
    <source>
        <dbReference type="Pfam" id="PF08281"/>
    </source>
</evidence>
<dbReference type="Proteomes" id="UP000180166">
    <property type="component" value="Chromosome"/>
</dbReference>
<dbReference type="SUPFAM" id="SSF88946">
    <property type="entry name" value="Sigma2 domain of RNA polymerase sigma factors"/>
    <property type="match status" value="1"/>
</dbReference>
<accession>A0ABC8B247</accession>
<evidence type="ECO:0000256" key="3">
    <source>
        <dbReference type="ARBA" id="ARBA00023082"/>
    </source>
</evidence>
<dbReference type="InterPro" id="IPR007627">
    <property type="entry name" value="RNA_pol_sigma70_r2"/>
</dbReference>
<gene>
    <name evidence="9" type="ORF">NS506_06396</name>
</gene>
<dbReference type="PANTHER" id="PTHR47756">
    <property type="entry name" value="BLL6612 PROTEIN-RELATED"/>
    <property type="match status" value="1"/>
</dbReference>
<keyword evidence="4" id="KW-0238">DNA-binding</keyword>
<dbReference type="InterPro" id="IPR013325">
    <property type="entry name" value="RNA_pol_sigma_r2"/>
</dbReference>
<dbReference type="Pfam" id="PF08281">
    <property type="entry name" value="Sigma70_r4_2"/>
    <property type="match status" value="1"/>
</dbReference>
<dbReference type="KEGG" id="nsr:NS506_06396"/>
<dbReference type="InterPro" id="IPR036388">
    <property type="entry name" value="WH-like_DNA-bd_sf"/>
</dbReference>
<protein>
    <submittedName>
        <fullName evidence="9">ECF RNA polymerase sigma factor SigK</fullName>
    </submittedName>
</protein>
<dbReference type="Pfam" id="PF20239">
    <property type="entry name" value="DUF6596"/>
    <property type="match status" value="1"/>
</dbReference>